<evidence type="ECO:0000313" key="2">
    <source>
        <dbReference type="Proteomes" id="UP000186277"/>
    </source>
</evidence>
<proteinExistence type="predicted"/>
<comment type="caution">
    <text evidence="1">The sequence shown here is derived from an EMBL/GenBank/DDBJ whole genome shotgun (WGS) entry which is preliminary data.</text>
</comment>
<keyword evidence="2" id="KW-1185">Reference proteome</keyword>
<sequence>MHFDYQRLIHKLAMSVANIEKQIAPRFPLYRLIDSPSWMTSSRGSWVAGFWTGSCWLAGYFSNHPTLISRTQFRWDQIQAGKYVQSIFRAMNAWYGFGPALRLVNDARAGELILQFQEKLSQTFAPWQGFPVGTEMGGGEYGNNCLSIDPCAALVELGVHHHWQKMPQAHAQLTAHQLIHPSGKFYTHSHFCLSESSEKWKPVGEAGSWPRGQSWGMLGMACAALYNPETFLHVAELSCSVWWQDYSVHSSDVPKTGHYKDPVIDPSATLIIAVAFFKLDEACGGHSVWWERGKVLLHQVLTYPSFIEEDETIRFVGCCYTTSENNQEITEMPYGYFFLCQALLVASGTIKASTF</sequence>
<keyword evidence="1" id="KW-0378">Hydrolase</keyword>
<dbReference type="GO" id="GO:0005975">
    <property type="term" value="P:carbohydrate metabolic process"/>
    <property type="evidence" value="ECO:0007669"/>
    <property type="project" value="InterPro"/>
</dbReference>
<dbReference type="RefSeq" id="WP_074019884.1">
    <property type="nucleotide sequence ID" value="NZ_CAWMWP010000002.1"/>
</dbReference>
<organism evidence="1 2">
    <name type="scientific">Xenorhabdus thuongxuanensis</name>
    <dbReference type="NCBI Taxonomy" id="1873484"/>
    <lineage>
        <taxon>Bacteria</taxon>
        <taxon>Pseudomonadati</taxon>
        <taxon>Pseudomonadota</taxon>
        <taxon>Gammaproteobacteria</taxon>
        <taxon>Enterobacterales</taxon>
        <taxon>Morganellaceae</taxon>
        <taxon>Xenorhabdus</taxon>
    </lineage>
</organism>
<gene>
    <name evidence="1" type="primary">ugl</name>
    <name evidence="1" type="ORF">Xentx_01775</name>
</gene>
<keyword evidence="1" id="KW-0326">Glycosidase</keyword>
<reference evidence="1 2" key="1">
    <citation type="submission" date="2016-09" db="EMBL/GenBank/DDBJ databases">
        <title>Xenorhabdus thuongxuanensis sp. nov. and Xenorhabdus eapokensis sp. nov., isolated from Steinernema species.</title>
        <authorList>
            <person name="Kaempfer P."/>
            <person name="Tobias N.J."/>
            <person name="Phan Ke L."/>
            <person name="Bode H.B."/>
            <person name="Glaeser S.P."/>
        </authorList>
    </citation>
    <scope>NUCLEOTIDE SEQUENCE [LARGE SCALE GENOMIC DNA]</scope>
    <source>
        <strain evidence="1 2">30TX1</strain>
    </source>
</reference>
<protein>
    <submittedName>
        <fullName evidence="1">Unsaturated chondroitin disaccharide hydrolase</fullName>
        <ecNumber evidence="1">3.2.1.180</ecNumber>
    </submittedName>
</protein>
<dbReference type="EC" id="3.2.1.180" evidence="1"/>
<dbReference type="EMBL" id="MKGR01000010">
    <property type="protein sequence ID" value="OKP06868.1"/>
    <property type="molecule type" value="Genomic_DNA"/>
</dbReference>
<dbReference type="GO" id="GO:0102212">
    <property type="term" value="F:unsaturated chondroitin disaccharide hydrolase activity"/>
    <property type="evidence" value="ECO:0007669"/>
    <property type="project" value="UniProtKB-EC"/>
</dbReference>
<dbReference type="AlphaFoldDB" id="A0A1Q5U306"/>
<dbReference type="Gene3D" id="1.50.10.10">
    <property type="match status" value="1"/>
</dbReference>
<dbReference type="SUPFAM" id="SSF48208">
    <property type="entry name" value="Six-hairpin glycosidases"/>
    <property type="match status" value="1"/>
</dbReference>
<evidence type="ECO:0000313" key="1">
    <source>
        <dbReference type="EMBL" id="OKP06868.1"/>
    </source>
</evidence>
<dbReference type="InterPro" id="IPR008928">
    <property type="entry name" value="6-hairpin_glycosidase_sf"/>
</dbReference>
<accession>A0A1Q5U306</accession>
<dbReference type="OrthoDB" id="428577at2"/>
<dbReference type="InterPro" id="IPR012341">
    <property type="entry name" value="6hp_glycosidase-like_sf"/>
</dbReference>
<name>A0A1Q5U306_9GAMM</name>
<dbReference type="Proteomes" id="UP000186277">
    <property type="component" value="Unassembled WGS sequence"/>
</dbReference>